<feature type="transmembrane region" description="Helical" evidence="9">
    <location>
        <begin position="87"/>
        <end position="107"/>
    </location>
</feature>
<dbReference type="RefSeq" id="WP_382420153.1">
    <property type="nucleotide sequence ID" value="NZ_JBHSCW010000001.1"/>
</dbReference>
<comment type="function">
    <text evidence="9">Part of the tripartite ATP-independent periplasmic (TRAP) transport system.</text>
</comment>
<comment type="caution">
    <text evidence="11">The sequence shown here is derived from an EMBL/GenBank/DDBJ whole genome shotgun (WGS) entry which is preliminary data.</text>
</comment>
<evidence type="ECO:0000259" key="10">
    <source>
        <dbReference type="Pfam" id="PF04290"/>
    </source>
</evidence>
<dbReference type="InterPro" id="IPR007387">
    <property type="entry name" value="TRAP_DctQ"/>
</dbReference>
<evidence type="ECO:0000256" key="2">
    <source>
        <dbReference type="ARBA" id="ARBA00022448"/>
    </source>
</evidence>
<evidence type="ECO:0000256" key="3">
    <source>
        <dbReference type="ARBA" id="ARBA00022475"/>
    </source>
</evidence>
<evidence type="ECO:0000256" key="1">
    <source>
        <dbReference type="ARBA" id="ARBA00004429"/>
    </source>
</evidence>
<evidence type="ECO:0000256" key="5">
    <source>
        <dbReference type="ARBA" id="ARBA00022692"/>
    </source>
</evidence>
<name>A0ABV8UGV5_9PROT</name>
<keyword evidence="12" id="KW-1185">Reference proteome</keyword>
<keyword evidence="4 9" id="KW-0997">Cell inner membrane</keyword>
<dbReference type="EMBL" id="JBHSCW010000001">
    <property type="protein sequence ID" value="MFC4350066.1"/>
    <property type="molecule type" value="Genomic_DNA"/>
</dbReference>
<evidence type="ECO:0000256" key="8">
    <source>
        <dbReference type="ARBA" id="ARBA00038436"/>
    </source>
</evidence>
<dbReference type="InterPro" id="IPR055348">
    <property type="entry name" value="DctQ"/>
</dbReference>
<evidence type="ECO:0000256" key="9">
    <source>
        <dbReference type="RuleBase" id="RU369079"/>
    </source>
</evidence>
<comment type="similarity">
    <text evidence="8 9">Belongs to the TRAP transporter small permease family.</text>
</comment>
<dbReference type="Proteomes" id="UP001595799">
    <property type="component" value="Unassembled WGS sequence"/>
</dbReference>
<dbReference type="PANTHER" id="PTHR35011">
    <property type="entry name" value="2,3-DIKETO-L-GULONATE TRAP TRANSPORTER SMALL PERMEASE PROTEIN YIAM"/>
    <property type="match status" value="1"/>
</dbReference>
<comment type="subunit">
    <text evidence="9">The complex comprises the extracytoplasmic solute receptor protein and the two transmembrane proteins.</text>
</comment>
<feature type="transmembrane region" description="Helical" evidence="9">
    <location>
        <begin position="12"/>
        <end position="33"/>
    </location>
</feature>
<proteinExistence type="inferred from homology"/>
<keyword evidence="5 9" id="KW-0812">Transmembrane</keyword>
<sequence>MLSRLAGFIERVLEGILLIAMAVMVVSICYQVFGRYVLNSAPGWTEETARFLMAWITMLASARVLRKHEHIAVNVLASALPSPYRDLLGWLRDTVILVMAGSLVWYGYAFAEIGGRRDSAALEISMYWPHLAIPVGGAFIALLLVLQRLSQLAGEEQ</sequence>
<feature type="domain" description="Tripartite ATP-independent periplasmic transporters DctQ component" evidence="10">
    <location>
        <begin position="24"/>
        <end position="151"/>
    </location>
</feature>
<keyword evidence="6 9" id="KW-1133">Transmembrane helix</keyword>
<protein>
    <recommendedName>
        <fullName evidence="9">TRAP transporter small permease protein</fullName>
    </recommendedName>
</protein>
<dbReference type="PANTHER" id="PTHR35011:SF2">
    <property type="entry name" value="2,3-DIKETO-L-GULONATE TRAP TRANSPORTER SMALL PERMEASE PROTEIN YIAM"/>
    <property type="match status" value="1"/>
</dbReference>
<keyword evidence="3" id="KW-1003">Cell membrane</keyword>
<evidence type="ECO:0000256" key="7">
    <source>
        <dbReference type="ARBA" id="ARBA00023136"/>
    </source>
</evidence>
<evidence type="ECO:0000256" key="4">
    <source>
        <dbReference type="ARBA" id="ARBA00022519"/>
    </source>
</evidence>
<keyword evidence="2 9" id="KW-0813">Transport</keyword>
<keyword evidence="7 9" id="KW-0472">Membrane</keyword>
<organism evidence="11 12">
    <name type="scientific">Fodinicurvata halophila</name>
    <dbReference type="NCBI Taxonomy" id="1419723"/>
    <lineage>
        <taxon>Bacteria</taxon>
        <taxon>Pseudomonadati</taxon>
        <taxon>Pseudomonadota</taxon>
        <taxon>Alphaproteobacteria</taxon>
        <taxon>Rhodospirillales</taxon>
        <taxon>Rhodovibrionaceae</taxon>
        <taxon>Fodinicurvata</taxon>
    </lineage>
</organism>
<comment type="subcellular location">
    <subcellularLocation>
        <location evidence="1 9">Cell inner membrane</location>
        <topology evidence="1 9">Multi-pass membrane protein</topology>
    </subcellularLocation>
</comment>
<accession>A0ABV8UGV5</accession>
<feature type="transmembrane region" description="Helical" evidence="9">
    <location>
        <begin position="127"/>
        <end position="146"/>
    </location>
</feature>
<dbReference type="Pfam" id="PF04290">
    <property type="entry name" value="DctQ"/>
    <property type="match status" value="1"/>
</dbReference>
<evidence type="ECO:0000313" key="12">
    <source>
        <dbReference type="Proteomes" id="UP001595799"/>
    </source>
</evidence>
<evidence type="ECO:0000256" key="6">
    <source>
        <dbReference type="ARBA" id="ARBA00022989"/>
    </source>
</evidence>
<reference evidence="12" key="1">
    <citation type="journal article" date="2019" name="Int. J. Syst. Evol. Microbiol.">
        <title>The Global Catalogue of Microorganisms (GCM) 10K type strain sequencing project: providing services to taxonomists for standard genome sequencing and annotation.</title>
        <authorList>
            <consortium name="The Broad Institute Genomics Platform"/>
            <consortium name="The Broad Institute Genome Sequencing Center for Infectious Disease"/>
            <person name="Wu L."/>
            <person name="Ma J."/>
        </authorList>
    </citation>
    <scope>NUCLEOTIDE SEQUENCE [LARGE SCALE GENOMIC DNA]</scope>
    <source>
        <strain evidence="12">CECT 8472</strain>
    </source>
</reference>
<feature type="transmembrane region" description="Helical" evidence="9">
    <location>
        <begin position="48"/>
        <end position="66"/>
    </location>
</feature>
<gene>
    <name evidence="11" type="ORF">ACFOW6_00775</name>
</gene>
<evidence type="ECO:0000313" key="11">
    <source>
        <dbReference type="EMBL" id="MFC4350066.1"/>
    </source>
</evidence>